<dbReference type="GO" id="GO:0005484">
    <property type="term" value="F:SNAP receptor activity"/>
    <property type="evidence" value="ECO:0007669"/>
    <property type="project" value="InterPro"/>
</dbReference>
<dbReference type="InterPro" id="IPR007705">
    <property type="entry name" value="Vesicle_trsprt_v-SNARE_N"/>
</dbReference>
<feature type="transmembrane region" description="Helical" evidence="10">
    <location>
        <begin position="211"/>
        <end position="230"/>
    </location>
</feature>
<dbReference type="AlphaFoldDB" id="A0A7N0TN97"/>
<dbReference type="FunFam" id="1.20.58.400:FF:000001">
    <property type="entry name" value="Vesicle transport through interaction with t-SNAREs homolog 1A"/>
    <property type="match status" value="1"/>
</dbReference>
<evidence type="ECO:0000256" key="7">
    <source>
        <dbReference type="ARBA" id="ARBA00023136"/>
    </source>
</evidence>
<dbReference type="PIRSF" id="PIRSF028865">
    <property type="entry name" value="Membrin-2"/>
    <property type="match status" value="1"/>
</dbReference>
<dbReference type="SUPFAM" id="SSF58038">
    <property type="entry name" value="SNARE fusion complex"/>
    <property type="match status" value="1"/>
</dbReference>
<dbReference type="Pfam" id="PF12352">
    <property type="entry name" value="V-SNARE_C"/>
    <property type="match status" value="1"/>
</dbReference>
<dbReference type="PANTHER" id="PTHR21230">
    <property type="entry name" value="VESICLE TRANSPORT V-SNARE PROTEIN VTI1-RELATED"/>
    <property type="match status" value="1"/>
</dbReference>
<feature type="domain" description="Vesicle transport v-SNARE N-terminal" evidence="11">
    <location>
        <begin position="14"/>
        <end position="101"/>
    </location>
</feature>
<keyword evidence="13" id="KW-1185">Reference proteome</keyword>
<evidence type="ECO:0000256" key="5">
    <source>
        <dbReference type="ARBA" id="ARBA00022989"/>
    </source>
</evidence>
<evidence type="ECO:0000259" key="11">
    <source>
        <dbReference type="Pfam" id="PF05008"/>
    </source>
</evidence>
<keyword evidence="3 10" id="KW-0812">Transmembrane</keyword>
<protein>
    <recommendedName>
        <fullName evidence="11">Vesicle transport v-SNARE N-terminal domain-containing protein</fullName>
    </recommendedName>
</protein>
<sequence>MSEGGREGKKGYVMSLVFEAYERQFCEVSANLYSKCPAADGELKKQSMSEMNAELEEAETLIKKMDLEARTLEPDVRTTLLAKIKAHASDLKNLKNQVKKIASNQAHRTAREELLELRMGDKLEVSADQRGRLLMAQSSTDRLNSSTDRIRESRKQTVEAEELGASILQDLHRQRQSLLHAHGTLQGVDDSISRSKKILTAMARRMDRNKWIGGLIIAALVLTIIIILYFKLSR</sequence>
<dbReference type="GO" id="GO:0031902">
    <property type="term" value="C:late endosome membrane"/>
    <property type="evidence" value="ECO:0007669"/>
    <property type="project" value="TreeGrafter"/>
</dbReference>
<evidence type="ECO:0000256" key="1">
    <source>
        <dbReference type="ARBA" id="ARBA00006108"/>
    </source>
</evidence>
<dbReference type="FunFam" id="1.20.5.110:FF:000002">
    <property type="entry name" value="Vesicle transport through interaction with t-SNAREsB"/>
    <property type="match status" value="1"/>
</dbReference>
<dbReference type="GO" id="GO:0006886">
    <property type="term" value="P:intracellular protein transport"/>
    <property type="evidence" value="ECO:0007669"/>
    <property type="project" value="InterPro"/>
</dbReference>
<dbReference type="SUPFAM" id="SSF47661">
    <property type="entry name" value="t-snare proteins"/>
    <property type="match status" value="1"/>
</dbReference>
<reference evidence="12" key="1">
    <citation type="submission" date="2021-01" db="UniProtKB">
        <authorList>
            <consortium name="EnsemblPlants"/>
        </authorList>
    </citation>
    <scope>IDENTIFICATION</scope>
</reference>
<dbReference type="InterPro" id="IPR038407">
    <property type="entry name" value="v-SNARE_N_sf"/>
</dbReference>
<dbReference type="GO" id="GO:0000149">
    <property type="term" value="F:SNARE binding"/>
    <property type="evidence" value="ECO:0007669"/>
    <property type="project" value="TreeGrafter"/>
</dbReference>
<comment type="subcellular location">
    <subcellularLocation>
        <location evidence="8">Prevacuolar compartment membrane</location>
        <topology evidence="8">Single-pass type IV membrane protein</topology>
    </subcellularLocation>
</comment>
<dbReference type="GO" id="GO:0005794">
    <property type="term" value="C:Golgi apparatus"/>
    <property type="evidence" value="ECO:0007669"/>
    <property type="project" value="InterPro"/>
</dbReference>
<dbReference type="InterPro" id="IPR027027">
    <property type="entry name" value="GOSR2/Membrin/Bos1"/>
</dbReference>
<keyword evidence="4" id="KW-0653">Protein transport</keyword>
<dbReference type="GO" id="GO:0031201">
    <property type="term" value="C:SNARE complex"/>
    <property type="evidence" value="ECO:0007669"/>
    <property type="project" value="TreeGrafter"/>
</dbReference>
<dbReference type="Gene3D" id="1.20.5.110">
    <property type="match status" value="1"/>
</dbReference>
<dbReference type="Gramene" id="Kaladp0040s0447.1.v1.1">
    <property type="protein sequence ID" value="Kaladp0040s0447.1.v1.1"/>
    <property type="gene ID" value="Kaladp0040s0447.v1.1"/>
</dbReference>
<organism evidence="12 13">
    <name type="scientific">Kalanchoe fedtschenkoi</name>
    <name type="common">Lavender scallops</name>
    <name type="synonym">South American air plant</name>
    <dbReference type="NCBI Taxonomy" id="63787"/>
    <lineage>
        <taxon>Eukaryota</taxon>
        <taxon>Viridiplantae</taxon>
        <taxon>Streptophyta</taxon>
        <taxon>Embryophyta</taxon>
        <taxon>Tracheophyta</taxon>
        <taxon>Spermatophyta</taxon>
        <taxon>Magnoliopsida</taxon>
        <taxon>eudicotyledons</taxon>
        <taxon>Gunneridae</taxon>
        <taxon>Pentapetalae</taxon>
        <taxon>Saxifragales</taxon>
        <taxon>Crassulaceae</taxon>
        <taxon>Kalanchoe</taxon>
    </lineage>
</organism>
<keyword evidence="2" id="KW-0813">Transport</keyword>
<evidence type="ECO:0000313" key="13">
    <source>
        <dbReference type="Proteomes" id="UP000594263"/>
    </source>
</evidence>
<dbReference type="GO" id="GO:0006906">
    <property type="term" value="P:vesicle fusion"/>
    <property type="evidence" value="ECO:0007669"/>
    <property type="project" value="TreeGrafter"/>
</dbReference>
<dbReference type="Proteomes" id="UP000594263">
    <property type="component" value="Unplaced"/>
</dbReference>
<name>A0A7N0TN97_KALFE</name>
<comment type="similarity">
    <text evidence="1">Belongs to the VTI1 family.</text>
</comment>
<evidence type="ECO:0000256" key="8">
    <source>
        <dbReference type="ARBA" id="ARBA00060376"/>
    </source>
</evidence>
<dbReference type="CDD" id="cd15862">
    <property type="entry name" value="SNARE_Vti1"/>
    <property type="match status" value="1"/>
</dbReference>
<evidence type="ECO:0000256" key="10">
    <source>
        <dbReference type="SAM" id="Phobius"/>
    </source>
</evidence>
<dbReference type="InterPro" id="IPR010989">
    <property type="entry name" value="SNARE"/>
</dbReference>
<evidence type="ECO:0000256" key="6">
    <source>
        <dbReference type="ARBA" id="ARBA00023054"/>
    </source>
</evidence>
<dbReference type="Gene3D" id="1.20.58.400">
    <property type="entry name" value="t-snare proteins"/>
    <property type="match status" value="1"/>
</dbReference>
<accession>A0A7N0TN97</accession>
<dbReference type="GO" id="GO:0012507">
    <property type="term" value="C:ER to Golgi transport vesicle membrane"/>
    <property type="evidence" value="ECO:0007669"/>
    <property type="project" value="TreeGrafter"/>
</dbReference>
<evidence type="ECO:0000256" key="3">
    <source>
        <dbReference type="ARBA" id="ARBA00022692"/>
    </source>
</evidence>
<keyword evidence="7 10" id="KW-0472">Membrane</keyword>
<evidence type="ECO:0000256" key="4">
    <source>
        <dbReference type="ARBA" id="ARBA00022927"/>
    </source>
</evidence>
<evidence type="ECO:0000256" key="2">
    <source>
        <dbReference type="ARBA" id="ARBA00022448"/>
    </source>
</evidence>
<evidence type="ECO:0000313" key="12">
    <source>
        <dbReference type="EnsemblPlants" id="Kaladp0040s0447.1.v1.1"/>
    </source>
</evidence>
<dbReference type="Pfam" id="PF05008">
    <property type="entry name" value="V-SNARE"/>
    <property type="match status" value="1"/>
</dbReference>
<dbReference type="GO" id="GO:0005789">
    <property type="term" value="C:endoplasmic reticulum membrane"/>
    <property type="evidence" value="ECO:0007669"/>
    <property type="project" value="TreeGrafter"/>
</dbReference>
<evidence type="ECO:0000256" key="9">
    <source>
        <dbReference type="SAM" id="Coils"/>
    </source>
</evidence>
<proteinExistence type="inferred from homology"/>
<keyword evidence="6 9" id="KW-0175">Coiled coil</keyword>
<keyword evidence="5 10" id="KW-1133">Transmembrane helix</keyword>
<dbReference type="PANTHER" id="PTHR21230:SF26">
    <property type="entry name" value="VESICLE TRANSPORT THROUGH INTERACTION WITH T-SNARES HOMOLOG 1A"/>
    <property type="match status" value="1"/>
</dbReference>
<dbReference type="EnsemblPlants" id="Kaladp0040s0447.1.v1.1">
    <property type="protein sequence ID" value="Kaladp0040s0447.1.v1.1"/>
    <property type="gene ID" value="Kaladp0040s0447.v1.1"/>
</dbReference>
<feature type="coiled-coil region" evidence="9">
    <location>
        <begin position="48"/>
        <end position="104"/>
    </location>
</feature>